<feature type="chain" id="PRO_5009915958" evidence="1">
    <location>
        <begin position="20"/>
        <end position="141"/>
    </location>
</feature>
<reference evidence="4" key="1">
    <citation type="submission" date="2016-11" db="EMBL/GenBank/DDBJ databases">
        <authorList>
            <person name="Varghese N."/>
            <person name="Submissions S."/>
        </authorList>
    </citation>
    <scope>NUCLEOTIDE SEQUENCE [LARGE SCALE GENOMIC DNA]</scope>
    <source>
        <strain evidence="4">DSM 26349</strain>
    </source>
</reference>
<protein>
    <submittedName>
        <fullName evidence="3">Putative beta-lactamase-inhibitor-like, PepSY-like</fullName>
    </submittedName>
</protein>
<dbReference type="SUPFAM" id="SSF160574">
    <property type="entry name" value="BT0923-like"/>
    <property type="match status" value="1"/>
</dbReference>
<dbReference type="RefSeq" id="WP_073214365.1">
    <property type="nucleotide sequence ID" value="NZ_FNNS01000004.1"/>
</dbReference>
<evidence type="ECO:0000313" key="3">
    <source>
        <dbReference type="EMBL" id="SHI43568.1"/>
    </source>
</evidence>
<organism evidence="3 4">
    <name type="scientific">Aequorivita viscosa</name>
    <dbReference type="NCBI Taxonomy" id="797419"/>
    <lineage>
        <taxon>Bacteria</taxon>
        <taxon>Pseudomonadati</taxon>
        <taxon>Bacteroidota</taxon>
        <taxon>Flavobacteriia</taxon>
        <taxon>Flavobacteriales</taxon>
        <taxon>Flavobacteriaceae</taxon>
        <taxon>Aequorivita</taxon>
    </lineage>
</organism>
<sequence>MKAITFLTAVLIGTTSLFAQDVPENQVPSVILNTFKKEFPKASDIEWEREGELYNVDFEIGYFTDYEAWFDASGKLIKYSEEISEKDLPQAVKDTVKKQFDGYRIDDVEKITENNIETYRVEIEKGNDERYVTFSKNGKLI</sequence>
<dbReference type="Pfam" id="PF11396">
    <property type="entry name" value="PepSY_like"/>
    <property type="match status" value="1"/>
</dbReference>
<dbReference type="InterPro" id="IPR021533">
    <property type="entry name" value="PepSY-like"/>
</dbReference>
<accession>A0A1M6B4Q1</accession>
<dbReference type="STRING" id="797419.SAMN05216556_104103"/>
<evidence type="ECO:0000259" key="2">
    <source>
        <dbReference type="Pfam" id="PF11396"/>
    </source>
</evidence>
<feature type="domain" description="Putative beta-lactamase-inhibitor-like PepSY-like" evidence="2">
    <location>
        <begin position="54"/>
        <end position="141"/>
    </location>
</feature>
<dbReference type="Gene3D" id="3.10.450.360">
    <property type="match status" value="1"/>
</dbReference>
<evidence type="ECO:0000256" key="1">
    <source>
        <dbReference type="SAM" id="SignalP"/>
    </source>
</evidence>
<name>A0A1M6B4Q1_9FLAO</name>
<gene>
    <name evidence="3" type="ORF">SAMN04487908_102100</name>
</gene>
<dbReference type="Proteomes" id="UP000184172">
    <property type="component" value="Unassembled WGS sequence"/>
</dbReference>
<evidence type="ECO:0000313" key="4">
    <source>
        <dbReference type="Proteomes" id="UP000184172"/>
    </source>
</evidence>
<dbReference type="EMBL" id="FQYV01000002">
    <property type="protein sequence ID" value="SHI43568.1"/>
    <property type="molecule type" value="Genomic_DNA"/>
</dbReference>
<proteinExistence type="predicted"/>
<keyword evidence="1" id="KW-0732">Signal</keyword>
<dbReference type="OrthoDB" id="1121502at2"/>
<dbReference type="AlphaFoldDB" id="A0A1M6B4Q1"/>
<keyword evidence="4" id="KW-1185">Reference proteome</keyword>
<feature type="signal peptide" evidence="1">
    <location>
        <begin position="1"/>
        <end position="19"/>
    </location>
</feature>